<reference evidence="2" key="1">
    <citation type="journal article" date="2020" name="Stud. Mycol.">
        <title>101 Dothideomycetes genomes: a test case for predicting lifestyles and emergence of pathogens.</title>
        <authorList>
            <person name="Haridas S."/>
            <person name="Albert R."/>
            <person name="Binder M."/>
            <person name="Bloem J."/>
            <person name="Labutti K."/>
            <person name="Salamov A."/>
            <person name="Andreopoulos B."/>
            <person name="Baker S."/>
            <person name="Barry K."/>
            <person name="Bills G."/>
            <person name="Bluhm B."/>
            <person name="Cannon C."/>
            <person name="Castanera R."/>
            <person name="Culley D."/>
            <person name="Daum C."/>
            <person name="Ezra D."/>
            <person name="Gonzalez J."/>
            <person name="Henrissat B."/>
            <person name="Kuo A."/>
            <person name="Liang C."/>
            <person name="Lipzen A."/>
            <person name="Lutzoni F."/>
            <person name="Magnuson J."/>
            <person name="Mondo S."/>
            <person name="Nolan M."/>
            <person name="Ohm R."/>
            <person name="Pangilinan J."/>
            <person name="Park H.-J."/>
            <person name="Ramirez L."/>
            <person name="Alfaro M."/>
            <person name="Sun H."/>
            <person name="Tritt A."/>
            <person name="Yoshinaga Y."/>
            <person name="Zwiers L.-H."/>
            <person name="Turgeon B."/>
            <person name="Goodwin S."/>
            <person name="Spatafora J."/>
            <person name="Crous P."/>
            <person name="Grigoriev I."/>
        </authorList>
    </citation>
    <scope>NUCLEOTIDE SEQUENCE</scope>
    <source>
        <strain evidence="2">CBS 109.77</strain>
    </source>
</reference>
<evidence type="ECO:0000256" key="1">
    <source>
        <dbReference type="SAM" id="MobiDB-lite"/>
    </source>
</evidence>
<organism evidence="2 3">
    <name type="scientific">Melanomma pulvis-pyrius CBS 109.77</name>
    <dbReference type="NCBI Taxonomy" id="1314802"/>
    <lineage>
        <taxon>Eukaryota</taxon>
        <taxon>Fungi</taxon>
        <taxon>Dikarya</taxon>
        <taxon>Ascomycota</taxon>
        <taxon>Pezizomycotina</taxon>
        <taxon>Dothideomycetes</taxon>
        <taxon>Pleosporomycetidae</taxon>
        <taxon>Pleosporales</taxon>
        <taxon>Melanommataceae</taxon>
        <taxon>Melanomma</taxon>
    </lineage>
</organism>
<protein>
    <submittedName>
        <fullName evidence="2">Uncharacterized protein</fullName>
    </submittedName>
</protein>
<name>A0A6A6X695_9PLEO</name>
<keyword evidence="3" id="KW-1185">Reference proteome</keyword>
<feature type="region of interest" description="Disordered" evidence="1">
    <location>
        <begin position="123"/>
        <end position="144"/>
    </location>
</feature>
<evidence type="ECO:0000313" key="2">
    <source>
        <dbReference type="EMBL" id="KAF2791771.1"/>
    </source>
</evidence>
<proteinExistence type="predicted"/>
<gene>
    <name evidence="2" type="ORF">K505DRAFT_326604</name>
</gene>
<dbReference type="EMBL" id="MU002002">
    <property type="protein sequence ID" value="KAF2791771.1"/>
    <property type="molecule type" value="Genomic_DNA"/>
</dbReference>
<accession>A0A6A6X695</accession>
<dbReference type="Proteomes" id="UP000799757">
    <property type="component" value="Unassembled WGS sequence"/>
</dbReference>
<sequence>MLEALSCSPLTFQRLGLLLSLPAASKINPTNSFSGNRRNFAKSLVLGKMLRINAPQDNVRNTYKIESTRHRIHPMRVLDEFDSLIYLPDRWGCAIRSGPIVCTAPALKSPRISLQGDHSAKIRSSSICNPRGKKHSPGGVRDVC</sequence>
<evidence type="ECO:0000313" key="3">
    <source>
        <dbReference type="Proteomes" id="UP000799757"/>
    </source>
</evidence>
<dbReference type="AlphaFoldDB" id="A0A6A6X695"/>